<feature type="region of interest" description="Disordered" evidence="1">
    <location>
        <begin position="584"/>
        <end position="625"/>
    </location>
</feature>
<feature type="compositionally biased region" description="Basic and acidic residues" evidence="1">
    <location>
        <begin position="399"/>
        <end position="412"/>
    </location>
</feature>
<gene>
    <name evidence="2" type="ORF">CCO02nite_25070</name>
</gene>
<dbReference type="Proteomes" id="UP000321720">
    <property type="component" value="Unassembled WGS sequence"/>
</dbReference>
<dbReference type="InterPro" id="IPR036890">
    <property type="entry name" value="HATPase_C_sf"/>
</dbReference>
<sequence length="1085" mass="113970">MTVDPFDTAALRSAVLRAWRESPARLREDANVEEDHARGYYRDRVLVELAQNAADAAVRAGVPGRLLLRLTELDGGPVLVAANTGAPLDAPGVAALAAMRASAKREGHGPAVVGRFGVGFAAVRAVADEIAVLSTTGAVRFSLADTTDELAAASAAGPALAEEVRRRDGSLPALRLPFAASGRPPEGFDTAVVLQLRDEVAADEVRTLLRGVDDALLLALPGLVEVMIEDETGEGPPLRRLTDPHQRWLVVSAEGEVAPALLADRPVEERAATGWRVTWALPRTAEARVPAAGARVVHAPTPTDEPLDLPAVLIATFPLDPTRRHVSTGPLTDALVEHAADAYATLARTVAADGGDVLGLVPTSLAAGPLDGALRRALVERLARTPLLVPAGTAATDGPAREAEHDDRPAHERTEGLVAPARAVAVVTTSTAALAVLGRRIASLVAVAPDRLAHARTLGVELRTLTDLVEDLPSTGPADDWAELYDALDALGAGERDRAEALAALPVPLADGRVVRGARGTCVLDADLAERVAGVLPALASWGVRVVDPAAAHPLLERLGAQTPDATGLLRLPPVRAAVLAWDDEHADDEHADDERTDDERADDERTDDERTDDGRVDDDGADVAGSSDLTTAVLTLVAAALPPRDPGRWRALAGTSDALPDDVREWLALVPLRSATGERVPADGLVLPGTPAHRLLDERVLGAVARSEVDRWGAATLVAAGVREDLVSFTVPDVLTDQAEPAADEPGALLVQALDGWDEFLDELTRRCGAGTYVGDVVAVADLDAVAPDAWPETLERLCAELGLRRALLEPVRSDRGVLASSYTAWWLRNRAPLGLDGPFVVPGTGRALAGLLPPAPEAVAGLDVDVLRALGGVRGPRDVARADWTNLLDGWPLGAAVEVRVAATLWRFAAPDEPPDRVPAFVAAGQVAVVAAHDAAVAPSPMWWQRTDVAALVPAPDDDEAHRLARALDLPSVAELAAGRVTRDDGSTLEVAAAVRALLPDVPQVWCEHEELRVDHVPVEWWVDGAGPDARLHATTLAGLAAAIAQTTGRWSLRHAIEAVLADESRAGDVVLDVAWAEPEPEA</sequence>
<keyword evidence="3" id="KW-1185">Reference proteome</keyword>
<protein>
    <recommendedName>
        <fullName evidence="4">ATP-binding protein</fullName>
    </recommendedName>
</protein>
<dbReference type="AlphaFoldDB" id="A0A511JDI6"/>
<organism evidence="2 3">
    <name type="scientific">Cellulomonas composti</name>
    <dbReference type="NCBI Taxonomy" id="266130"/>
    <lineage>
        <taxon>Bacteria</taxon>
        <taxon>Bacillati</taxon>
        <taxon>Actinomycetota</taxon>
        <taxon>Actinomycetes</taxon>
        <taxon>Micrococcales</taxon>
        <taxon>Cellulomonadaceae</taxon>
        <taxon>Cellulomonas</taxon>
    </lineage>
</organism>
<accession>A0A511JDI6</accession>
<comment type="caution">
    <text evidence="2">The sequence shown here is derived from an EMBL/GenBank/DDBJ whole genome shotgun (WGS) entry which is preliminary data.</text>
</comment>
<dbReference type="OrthoDB" id="9776021at2"/>
<evidence type="ECO:0000256" key="1">
    <source>
        <dbReference type="SAM" id="MobiDB-lite"/>
    </source>
</evidence>
<proteinExistence type="predicted"/>
<evidence type="ECO:0000313" key="2">
    <source>
        <dbReference type="EMBL" id="GEL95849.1"/>
    </source>
</evidence>
<dbReference type="RefSeq" id="WP_146843486.1">
    <property type="nucleotide sequence ID" value="NZ_BJWG01000012.1"/>
</dbReference>
<dbReference type="NCBIfam" id="NF047352">
    <property type="entry name" value="P_loop_sacsin"/>
    <property type="match status" value="1"/>
</dbReference>
<dbReference type="SUPFAM" id="SSF55874">
    <property type="entry name" value="ATPase domain of HSP90 chaperone/DNA topoisomerase II/histidine kinase"/>
    <property type="match status" value="1"/>
</dbReference>
<feature type="compositionally biased region" description="Acidic residues" evidence="1">
    <location>
        <begin position="585"/>
        <end position="612"/>
    </location>
</feature>
<evidence type="ECO:0000313" key="3">
    <source>
        <dbReference type="Proteomes" id="UP000321720"/>
    </source>
</evidence>
<reference evidence="2 3" key="1">
    <citation type="submission" date="2019-07" db="EMBL/GenBank/DDBJ databases">
        <title>Whole genome shotgun sequence of Cellulomonas composti NBRC 100758.</title>
        <authorList>
            <person name="Hosoyama A."/>
            <person name="Uohara A."/>
            <person name="Ohji S."/>
            <person name="Ichikawa N."/>
        </authorList>
    </citation>
    <scope>NUCLEOTIDE SEQUENCE [LARGE SCALE GENOMIC DNA]</scope>
    <source>
        <strain evidence="2 3">NBRC 100758</strain>
    </source>
</reference>
<dbReference type="EMBL" id="BJWG01000012">
    <property type="protein sequence ID" value="GEL95849.1"/>
    <property type="molecule type" value="Genomic_DNA"/>
</dbReference>
<feature type="region of interest" description="Disordered" evidence="1">
    <location>
        <begin position="391"/>
        <end position="412"/>
    </location>
</feature>
<evidence type="ECO:0008006" key="4">
    <source>
        <dbReference type="Google" id="ProtNLM"/>
    </source>
</evidence>
<name>A0A511JDI6_9CELL</name>